<dbReference type="Proteomes" id="UP001237642">
    <property type="component" value="Unassembled WGS sequence"/>
</dbReference>
<proteinExistence type="predicted"/>
<name>A0AAD8HIJ2_9APIA</name>
<keyword evidence="6" id="KW-0539">Nucleus</keyword>
<reference evidence="9" key="1">
    <citation type="submission" date="2023-02" db="EMBL/GenBank/DDBJ databases">
        <title>Genome of toxic invasive species Heracleum sosnowskyi carries increased number of genes despite the absence of recent whole-genome duplications.</title>
        <authorList>
            <person name="Schelkunov M."/>
            <person name="Shtratnikova V."/>
            <person name="Makarenko M."/>
            <person name="Klepikova A."/>
            <person name="Omelchenko D."/>
            <person name="Novikova G."/>
            <person name="Obukhova E."/>
            <person name="Bogdanov V."/>
            <person name="Penin A."/>
            <person name="Logacheva M."/>
        </authorList>
    </citation>
    <scope>NUCLEOTIDE SEQUENCE</scope>
    <source>
        <strain evidence="9">Hsosn_3</strain>
        <tissue evidence="9">Leaf</tissue>
    </source>
</reference>
<dbReference type="PROSITE" id="PS51032">
    <property type="entry name" value="AP2_ERF"/>
    <property type="match status" value="2"/>
</dbReference>
<evidence type="ECO:0000256" key="3">
    <source>
        <dbReference type="ARBA" id="ARBA00023015"/>
    </source>
</evidence>
<dbReference type="FunFam" id="3.30.730.10:FF:000002">
    <property type="entry name" value="AP2-like ethylene-responsive transcription factor"/>
    <property type="match status" value="1"/>
</dbReference>
<evidence type="ECO:0000256" key="1">
    <source>
        <dbReference type="ARBA" id="ARBA00004123"/>
    </source>
</evidence>
<comment type="caution">
    <text evidence="9">The sequence shown here is derived from an EMBL/GenBank/DDBJ whole genome shotgun (WGS) entry which is preliminary data.</text>
</comment>
<dbReference type="InterPro" id="IPR001471">
    <property type="entry name" value="AP2/ERF_dom"/>
</dbReference>
<feature type="compositionally biased region" description="Polar residues" evidence="7">
    <location>
        <begin position="529"/>
        <end position="538"/>
    </location>
</feature>
<accession>A0AAD8HIJ2</accession>
<comment type="subcellular location">
    <subcellularLocation>
        <location evidence="1">Nucleus</location>
    </subcellularLocation>
</comment>
<feature type="domain" description="AP2/ERF" evidence="8">
    <location>
        <begin position="339"/>
        <end position="397"/>
    </location>
</feature>
<keyword evidence="3" id="KW-0805">Transcription regulation</keyword>
<gene>
    <name evidence="9" type="ORF">POM88_042504</name>
</gene>
<keyword evidence="2" id="KW-0677">Repeat</keyword>
<sequence length="589" mass="65405">MNSSDSNTSAPNWLGFSLSPNLKTEDHYQFNHQKQASASVATTHNVPASLYISSSSSASCNGLVPSSSPRLENFFGGGHHQYENNMYYHQKNIEKDHSLDILQQPFSTQEEMHYLSGLATCQNIMYQSSPQVENREEAQVGDWILGQISSQQMISSGMIVDVGATCVGPMGCGDLQSLSLSMSPGSQSSCVTASRQISPTGTVCLAMETKKRGSEKIGTKQPSHRKSMDAFGQRTSQYRGVTRHRWTGRYEAHLWDNSCKKEGQTRKGRQVYLGGYDMEEKAARAYDCAALKYWGVATHINFQLENYQQQLEEMKNMTRQEYVAHLRRRSSGFSRGASMYRGVTRHHQHGRWQARIGRVAGNKDLYLGTFSTQEEAAEAYDIAAIKFRGVSAVTNFDITRYDVEKIMASNTLLAGELARRNKDREPTSEAITTYVSPIKANDNEEHIQLEQNASGLNWKVMLDQFPQQQQQKQNATFGALQDKTTTTGQHYKNSSFSMALQNLIGNESTNSSHLLVNESTKMNNHHLSDPSSLVTSLDSSREGSPDKSGAAVIPFATPSIYSSWITSSQSKAAQISTAHLPVFAAWNSS</sequence>
<dbReference type="GO" id="GO:0003700">
    <property type="term" value="F:DNA-binding transcription factor activity"/>
    <property type="evidence" value="ECO:0007669"/>
    <property type="project" value="InterPro"/>
</dbReference>
<dbReference type="InterPro" id="IPR036955">
    <property type="entry name" value="AP2/ERF_dom_sf"/>
</dbReference>
<dbReference type="InterPro" id="IPR016177">
    <property type="entry name" value="DNA-bd_dom_sf"/>
</dbReference>
<evidence type="ECO:0000256" key="4">
    <source>
        <dbReference type="ARBA" id="ARBA00023125"/>
    </source>
</evidence>
<evidence type="ECO:0000256" key="5">
    <source>
        <dbReference type="ARBA" id="ARBA00023163"/>
    </source>
</evidence>
<dbReference type="CDD" id="cd00018">
    <property type="entry name" value="AP2"/>
    <property type="match status" value="2"/>
</dbReference>
<keyword evidence="10" id="KW-1185">Reference proteome</keyword>
<organism evidence="9 10">
    <name type="scientific">Heracleum sosnowskyi</name>
    <dbReference type="NCBI Taxonomy" id="360622"/>
    <lineage>
        <taxon>Eukaryota</taxon>
        <taxon>Viridiplantae</taxon>
        <taxon>Streptophyta</taxon>
        <taxon>Embryophyta</taxon>
        <taxon>Tracheophyta</taxon>
        <taxon>Spermatophyta</taxon>
        <taxon>Magnoliopsida</taxon>
        <taxon>eudicotyledons</taxon>
        <taxon>Gunneridae</taxon>
        <taxon>Pentapetalae</taxon>
        <taxon>asterids</taxon>
        <taxon>campanulids</taxon>
        <taxon>Apiales</taxon>
        <taxon>Apiaceae</taxon>
        <taxon>Apioideae</taxon>
        <taxon>apioid superclade</taxon>
        <taxon>Tordylieae</taxon>
        <taxon>Tordyliinae</taxon>
        <taxon>Heracleum</taxon>
    </lineage>
</organism>
<dbReference type="Gene3D" id="3.30.730.10">
    <property type="entry name" value="AP2/ERF domain"/>
    <property type="match status" value="2"/>
</dbReference>
<dbReference type="Pfam" id="PF00847">
    <property type="entry name" value="AP2"/>
    <property type="match status" value="2"/>
</dbReference>
<keyword evidence="5" id="KW-0804">Transcription</keyword>
<evidence type="ECO:0000256" key="2">
    <source>
        <dbReference type="ARBA" id="ARBA00022737"/>
    </source>
</evidence>
<dbReference type="SMART" id="SM00380">
    <property type="entry name" value="AP2"/>
    <property type="match status" value="2"/>
</dbReference>
<dbReference type="AlphaFoldDB" id="A0AAD8HIJ2"/>
<dbReference type="PANTHER" id="PTHR32467:SF157">
    <property type="entry name" value="AP2-LIKE ETHYLENE-RESPONSIVE TRANSCRIPTION FACTOR CRL5"/>
    <property type="match status" value="1"/>
</dbReference>
<dbReference type="GO" id="GO:0005634">
    <property type="term" value="C:nucleus"/>
    <property type="evidence" value="ECO:0007669"/>
    <property type="project" value="UniProtKB-SubCell"/>
</dbReference>
<dbReference type="EMBL" id="JAUIZM010000009">
    <property type="protein sequence ID" value="KAK1366943.1"/>
    <property type="molecule type" value="Genomic_DNA"/>
</dbReference>
<feature type="domain" description="AP2/ERF" evidence="8">
    <location>
        <begin position="237"/>
        <end position="303"/>
    </location>
</feature>
<evidence type="ECO:0000313" key="10">
    <source>
        <dbReference type="Proteomes" id="UP001237642"/>
    </source>
</evidence>
<evidence type="ECO:0000256" key="7">
    <source>
        <dbReference type="SAM" id="MobiDB-lite"/>
    </source>
</evidence>
<evidence type="ECO:0000256" key="6">
    <source>
        <dbReference type="ARBA" id="ARBA00023242"/>
    </source>
</evidence>
<keyword evidence="4" id="KW-0238">DNA-binding</keyword>
<feature type="region of interest" description="Disordered" evidence="7">
    <location>
        <begin position="522"/>
        <end position="551"/>
    </location>
</feature>
<dbReference type="FunFam" id="3.30.730.10:FF:000003">
    <property type="entry name" value="AP2-like ethylene-responsive transcription factor ANT"/>
    <property type="match status" value="1"/>
</dbReference>
<evidence type="ECO:0000259" key="8">
    <source>
        <dbReference type="PROSITE" id="PS51032"/>
    </source>
</evidence>
<dbReference type="PRINTS" id="PR00367">
    <property type="entry name" value="ETHRSPELEMNT"/>
</dbReference>
<dbReference type="PANTHER" id="PTHR32467">
    <property type="entry name" value="AP2-LIKE ETHYLENE-RESPONSIVE TRANSCRIPTION FACTOR"/>
    <property type="match status" value="1"/>
</dbReference>
<protein>
    <submittedName>
        <fullName evidence="9">AP2-like ethylene-responsive transcription factor CRL5</fullName>
    </submittedName>
</protein>
<evidence type="ECO:0000313" key="9">
    <source>
        <dbReference type="EMBL" id="KAK1366943.1"/>
    </source>
</evidence>
<dbReference type="SUPFAM" id="SSF54171">
    <property type="entry name" value="DNA-binding domain"/>
    <property type="match status" value="2"/>
</dbReference>
<dbReference type="GO" id="GO:0003677">
    <property type="term" value="F:DNA binding"/>
    <property type="evidence" value="ECO:0007669"/>
    <property type="project" value="UniProtKB-KW"/>
</dbReference>
<reference evidence="9" key="2">
    <citation type="submission" date="2023-05" db="EMBL/GenBank/DDBJ databases">
        <authorList>
            <person name="Schelkunov M.I."/>
        </authorList>
    </citation>
    <scope>NUCLEOTIDE SEQUENCE</scope>
    <source>
        <strain evidence="9">Hsosn_3</strain>
        <tissue evidence="9">Leaf</tissue>
    </source>
</reference>